<dbReference type="Gene3D" id="3.20.170.20">
    <property type="entry name" value="Protein of unknown function DUF952"/>
    <property type="match status" value="1"/>
</dbReference>
<evidence type="ECO:0000313" key="2">
    <source>
        <dbReference type="Proteomes" id="UP000593566"/>
    </source>
</evidence>
<evidence type="ECO:0008006" key="3">
    <source>
        <dbReference type="Google" id="ProtNLM"/>
    </source>
</evidence>
<dbReference type="Proteomes" id="UP000593566">
    <property type="component" value="Unassembled WGS sequence"/>
</dbReference>
<gene>
    <name evidence="1" type="ORF">HO133_010426</name>
</gene>
<dbReference type="AlphaFoldDB" id="A0A8H6FEU3"/>
<dbReference type="EMBL" id="JACCJB010000008">
    <property type="protein sequence ID" value="KAF6225229.1"/>
    <property type="molecule type" value="Genomic_DNA"/>
</dbReference>
<dbReference type="GeneID" id="59338817"/>
<dbReference type="Pfam" id="PF06108">
    <property type="entry name" value="DUF952"/>
    <property type="match status" value="1"/>
</dbReference>
<reference evidence="1 2" key="1">
    <citation type="journal article" date="2020" name="Genomics">
        <title>Complete, high-quality genomes from long-read metagenomic sequencing of two wolf lichen thalli reveals enigmatic genome architecture.</title>
        <authorList>
            <person name="McKenzie S.K."/>
            <person name="Walston R.F."/>
            <person name="Allen J.L."/>
        </authorList>
    </citation>
    <scope>NUCLEOTIDE SEQUENCE [LARGE SCALE GENOMIC DNA]</scope>
    <source>
        <strain evidence="1">WasteWater1</strain>
    </source>
</reference>
<dbReference type="SUPFAM" id="SSF56399">
    <property type="entry name" value="ADP-ribosylation"/>
    <property type="match status" value="1"/>
</dbReference>
<evidence type="ECO:0000313" key="1">
    <source>
        <dbReference type="EMBL" id="KAF6225229.1"/>
    </source>
</evidence>
<dbReference type="PANTHER" id="PTHR34129:SF1">
    <property type="entry name" value="DUF952 DOMAIN-CONTAINING PROTEIN"/>
    <property type="match status" value="1"/>
</dbReference>
<accession>A0A8H6FEU3</accession>
<sequence>MPPPSPSSLPKYVYKILSEAPPDPLPVSLPLSAIDAQDGFIHLSTAAQTPATADRFFSANKKLWVLRIPLKQIESNVKWEEAKSGCFAHLYGADLGQMEIEDTKAFTRGESDDWTAILEKDEWLS</sequence>
<dbReference type="PANTHER" id="PTHR34129">
    <property type="entry name" value="BLR1139 PROTEIN"/>
    <property type="match status" value="1"/>
</dbReference>
<dbReference type="InterPro" id="IPR009297">
    <property type="entry name" value="DUF952"/>
</dbReference>
<protein>
    <recommendedName>
        <fullName evidence="3">DUF952 domain protein</fullName>
    </recommendedName>
</protein>
<keyword evidence="2" id="KW-1185">Reference proteome</keyword>
<comment type="caution">
    <text evidence="1">The sequence shown here is derived from an EMBL/GenBank/DDBJ whole genome shotgun (WGS) entry which is preliminary data.</text>
</comment>
<name>A0A8H6FEU3_9LECA</name>
<proteinExistence type="predicted"/>
<dbReference type="RefSeq" id="XP_037154096.1">
    <property type="nucleotide sequence ID" value="XM_037301279.1"/>
</dbReference>
<organism evidence="1 2">
    <name type="scientific">Letharia lupina</name>
    <dbReference type="NCBI Taxonomy" id="560253"/>
    <lineage>
        <taxon>Eukaryota</taxon>
        <taxon>Fungi</taxon>
        <taxon>Dikarya</taxon>
        <taxon>Ascomycota</taxon>
        <taxon>Pezizomycotina</taxon>
        <taxon>Lecanoromycetes</taxon>
        <taxon>OSLEUM clade</taxon>
        <taxon>Lecanoromycetidae</taxon>
        <taxon>Lecanorales</taxon>
        <taxon>Lecanorineae</taxon>
        <taxon>Parmeliaceae</taxon>
        <taxon>Letharia</taxon>
    </lineage>
</organism>